<dbReference type="GeneID" id="35592954"/>
<organism evidence="2 3">
    <name type="scientific">Salinigranum rubrum</name>
    <dbReference type="NCBI Taxonomy" id="755307"/>
    <lineage>
        <taxon>Archaea</taxon>
        <taxon>Methanobacteriati</taxon>
        <taxon>Methanobacteriota</taxon>
        <taxon>Stenosarchaea group</taxon>
        <taxon>Halobacteria</taxon>
        <taxon>Halobacteriales</taxon>
        <taxon>Haloferacaceae</taxon>
        <taxon>Salinigranum</taxon>
    </lineage>
</organism>
<dbReference type="OrthoDB" id="269729at2157"/>
<sequence>MLRAEATGDGIAAVGRLRPSVTVRASDWRAGEGPTSGDDPPSINESVADSAVGRATALEFPPGRVAVVDREAHRTWELTGDETLPAGTYELQVDSVVEIRVAFTSAARVSKTPERLMLSFPARTPVRVGFTERDDQPPGTITVPRTPEGVATAVSTLSSATLTTTAARSHSRMRRHPPLVEFAEETRIPAEFTRRRTQGDVTITVPPTLQYVFTASSLAHYLDATIELDADAPPTLRTADLERRLDPMPGFQYETAELLRRVFLLDCLVREAVPGSDRLAEHHLLDRLSLDPDAVATAPIGERVEAYLDVPFDLISPDLPEWHLSMYVEPTYDHVRTLPHVISNLPNLFTPDSQPLEGNERLRRSLDDFYRTPADDSARIEPVKPILGPGRAHGWLADGIPIDVFKTLPEAYEHRSKEEKDTQPTSVVAVLNDAEMSSEHDDAADIYRRGTADLDIDVSVREQLSRKELAAVFEADHDFVHYIGHCEENGLQCRDGALSTTTLERSGAETFFLNACGSYYEGINLVRKGSVTGAVTFEKVLDGHAARVGTTFVRLLVNGFSIERALNLARRRIIMGNDYTVVGDGTHKLSGAPETVPLAATIVPEPDGESYRVTFDASSPRITGDVFRLPEPLDGQPRLFGAESEVTLSAAETERFVRRVDMPVIFDGDIQWSTDLVAKIST</sequence>
<evidence type="ECO:0008006" key="4">
    <source>
        <dbReference type="Google" id="ProtNLM"/>
    </source>
</evidence>
<gene>
    <name evidence="2" type="ORF">C2R22_12645</name>
</gene>
<dbReference type="EMBL" id="CP026309">
    <property type="protein sequence ID" value="AUV82386.1"/>
    <property type="molecule type" value="Genomic_DNA"/>
</dbReference>
<proteinExistence type="predicted"/>
<name>A0A2I8VKD1_9EURY</name>
<accession>A0A2I8VKD1</accession>
<dbReference type="Proteomes" id="UP000236584">
    <property type="component" value="Chromosome"/>
</dbReference>
<evidence type="ECO:0000313" key="2">
    <source>
        <dbReference type="EMBL" id="AUV82386.1"/>
    </source>
</evidence>
<protein>
    <recommendedName>
        <fullName evidence="4">CHAT domain-containing protein</fullName>
    </recommendedName>
</protein>
<dbReference type="AlphaFoldDB" id="A0A2I8VKD1"/>
<keyword evidence="3" id="KW-1185">Reference proteome</keyword>
<evidence type="ECO:0000313" key="3">
    <source>
        <dbReference type="Proteomes" id="UP000236584"/>
    </source>
</evidence>
<feature type="region of interest" description="Disordered" evidence="1">
    <location>
        <begin position="25"/>
        <end position="44"/>
    </location>
</feature>
<dbReference type="RefSeq" id="WP_103426075.1">
    <property type="nucleotide sequence ID" value="NZ_CP026309.1"/>
</dbReference>
<evidence type="ECO:0000256" key="1">
    <source>
        <dbReference type="SAM" id="MobiDB-lite"/>
    </source>
</evidence>
<reference evidence="2 3" key="1">
    <citation type="submission" date="2018-01" db="EMBL/GenBank/DDBJ databases">
        <title>Complete genome sequence of Salinigranum rubrum GX10T, an extremely halophilic archaeon isolated from a marine solar saltern.</title>
        <authorList>
            <person name="Han S."/>
        </authorList>
    </citation>
    <scope>NUCLEOTIDE SEQUENCE [LARGE SCALE GENOMIC DNA]</scope>
    <source>
        <strain evidence="2 3">GX10</strain>
    </source>
</reference>
<dbReference type="KEGG" id="srub:C2R22_12645"/>